<gene>
    <name evidence="2" type="ORF">EWB00_000943</name>
</gene>
<proteinExistence type="predicted"/>
<evidence type="ECO:0000313" key="2">
    <source>
        <dbReference type="EMBL" id="TNN04609.1"/>
    </source>
</evidence>
<dbReference type="Proteomes" id="UP000311919">
    <property type="component" value="Unassembled WGS sequence"/>
</dbReference>
<name>A0A4Z2CK43_SCHJA</name>
<sequence>MPNHPGRPGSADQCGDYPSLGLENSPLQDDRKIQLHSSQVLRNATGCLSCAVTDRFLGVDLVSAKNEQKHLSRINNNYL</sequence>
<reference evidence="2 3" key="1">
    <citation type="submission" date="2019-03" db="EMBL/GenBank/DDBJ databases">
        <title>An improved genome assembly of the fluke Schistosoma japonicum.</title>
        <authorList>
            <person name="Hu W."/>
            <person name="Luo F."/>
            <person name="Yin M."/>
            <person name="Mo X."/>
            <person name="Sun C."/>
            <person name="Wu Q."/>
            <person name="Zhu B."/>
            <person name="Xiang M."/>
            <person name="Wang J."/>
            <person name="Wang Y."/>
            <person name="Zhang T."/>
            <person name="Xu B."/>
            <person name="Zheng H."/>
            <person name="Feng Z."/>
        </authorList>
    </citation>
    <scope>NUCLEOTIDE SEQUENCE [LARGE SCALE GENOMIC DNA]</scope>
    <source>
        <strain evidence="2">HuSjv2</strain>
        <tissue evidence="2">Worms</tissue>
    </source>
</reference>
<protein>
    <submittedName>
        <fullName evidence="2">Catenin delta-2</fullName>
    </submittedName>
</protein>
<dbReference type="EMBL" id="SKCS01001308">
    <property type="protein sequence ID" value="TNN04609.1"/>
    <property type="molecule type" value="Genomic_DNA"/>
</dbReference>
<dbReference type="STRING" id="6182.A0A4Z2CK43"/>
<feature type="region of interest" description="Disordered" evidence="1">
    <location>
        <begin position="1"/>
        <end position="29"/>
    </location>
</feature>
<dbReference type="AlphaFoldDB" id="A0A4Z2CK43"/>
<comment type="caution">
    <text evidence="2">The sequence shown here is derived from an EMBL/GenBank/DDBJ whole genome shotgun (WGS) entry which is preliminary data.</text>
</comment>
<keyword evidence="3" id="KW-1185">Reference proteome</keyword>
<organism evidence="2 3">
    <name type="scientific">Schistosoma japonicum</name>
    <name type="common">Blood fluke</name>
    <dbReference type="NCBI Taxonomy" id="6182"/>
    <lineage>
        <taxon>Eukaryota</taxon>
        <taxon>Metazoa</taxon>
        <taxon>Spiralia</taxon>
        <taxon>Lophotrochozoa</taxon>
        <taxon>Platyhelminthes</taxon>
        <taxon>Trematoda</taxon>
        <taxon>Digenea</taxon>
        <taxon>Strigeidida</taxon>
        <taxon>Schistosomatoidea</taxon>
        <taxon>Schistosomatidae</taxon>
        <taxon>Schistosoma</taxon>
    </lineage>
</organism>
<evidence type="ECO:0000313" key="3">
    <source>
        <dbReference type="Proteomes" id="UP000311919"/>
    </source>
</evidence>
<accession>A0A4Z2CK43</accession>
<dbReference type="OrthoDB" id="3245100at2759"/>
<evidence type="ECO:0000256" key="1">
    <source>
        <dbReference type="SAM" id="MobiDB-lite"/>
    </source>
</evidence>